<reference evidence="1 2" key="1">
    <citation type="submission" date="2016-01" db="EMBL/GenBank/DDBJ databases">
        <title>Genome sequencing of Roseivirga spongicola UST030701-084.</title>
        <authorList>
            <person name="Selvaratnam C."/>
            <person name="Thevarajoo S."/>
            <person name="Goh K.M."/>
            <person name="Ee R."/>
            <person name="Chan K.-G."/>
            <person name="Chong C.S."/>
        </authorList>
    </citation>
    <scope>NUCLEOTIDE SEQUENCE [LARGE SCALE GENOMIC DNA]</scope>
    <source>
        <strain evidence="1 2">UST030701-084</strain>
    </source>
</reference>
<name>A0A150X1L5_9BACT</name>
<evidence type="ECO:0000313" key="2">
    <source>
        <dbReference type="Proteomes" id="UP000075606"/>
    </source>
</evidence>
<sequence>MDIYLPVNGFGCGNKMLNRDFNKTLQSDDYPFIHVLVEQFYQEENAYFSSLRLKLVGKELYMEKLPFILVEENGIQLLKAEFELNLSYFDLEPPKKFLGLLKVKEELNVRLELSLW</sequence>
<dbReference type="Proteomes" id="UP000075606">
    <property type="component" value="Unassembled WGS sequence"/>
</dbReference>
<dbReference type="AlphaFoldDB" id="A0A150X1L5"/>
<evidence type="ECO:0000313" key="1">
    <source>
        <dbReference type="EMBL" id="KYG72630.1"/>
    </source>
</evidence>
<dbReference type="EMBL" id="LRPC01000029">
    <property type="protein sequence ID" value="KYG72630.1"/>
    <property type="molecule type" value="Genomic_DNA"/>
</dbReference>
<comment type="caution">
    <text evidence="1">The sequence shown here is derived from an EMBL/GenBank/DDBJ whole genome shotgun (WGS) entry which is preliminary data.</text>
</comment>
<accession>A0A150X1L5</accession>
<keyword evidence="2" id="KW-1185">Reference proteome</keyword>
<gene>
    <name evidence="1" type="ORF">AWW68_17155</name>
</gene>
<organism evidence="1 2">
    <name type="scientific">Roseivirga spongicola</name>
    <dbReference type="NCBI Taxonomy" id="333140"/>
    <lineage>
        <taxon>Bacteria</taxon>
        <taxon>Pseudomonadati</taxon>
        <taxon>Bacteroidota</taxon>
        <taxon>Cytophagia</taxon>
        <taxon>Cytophagales</taxon>
        <taxon>Roseivirgaceae</taxon>
        <taxon>Roseivirga</taxon>
    </lineage>
</organism>
<evidence type="ECO:0008006" key="3">
    <source>
        <dbReference type="Google" id="ProtNLM"/>
    </source>
</evidence>
<dbReference type="Gene3D" id="2.40.128.110">
    <property type="entry name" value="Lipid/polyisoprenoid-binding, YceI-like"/>
    <property type="match status" value="1"/>
</dbReference>
<protein>
    <recommendedName>
        <fullName evidence="3">Lipid/polyisoprenoid-binding YceI-like domain-containing protein</fullName>
    </recommendedName>
</protein>
<dbReference type="STRING" id="333140.AWW68_17155"/>
<dbReference type="InterPro" id="IPR036761">
    <property type="entry name" value="TTHA0802/YceI-like_sf"/>
</dbReference>
<proteinExistence type="predicted"/>